<dbReference type="OrthoDB" id="668540at2759"/>
<dbReference type="PROSITE" id="PS50303">
    <property type="entry name" value="PUM_HD"/>
    <property type="match status" value="1"/>
</dbReference>
<comment type="subcellular location">
    <subcellularLocation>
        <location evidence="1">Cytoplasm</location>
    </subcellularLocation>
</comment>
<keyword evidence="4" id="KW-0694">RNA-binding</keyword>
<dbReference type="InterPro" id="IPR016024">
    <property type="entry name" value="ARM-type_fold"/>
</dbReference>
<feature type="repeat" description="Pumilio" evidence="8">
    <location>
        <begin position="560"/>
        <end position="595"/>
    </location>
</feature>
<protein>
    <recommendedName>
        <fullName evidence="7">Pumilio homology domain family member 3</fullName>
    </recommendedName>
</protein>
<evidence type="ECO:0000256" key="7">
    <source>
        <dbReference type="ARBA" id="ARBA00081811"/>
    </source>
</evidence>
<evidence type="ECO:0000256" key="9">
    <source>
        <dbReference type="SAM" id="MobiDB-lite"/>
    </source>
</evidence>
<feature type="compositionally biased region" description="Polar residues" evidence="9">
    <location>
        <begin position="129"/>
        <end position="193"/>
    </location>
</feature>
<feature type="compositionally biased region" description="Polar residues" evidence="9">
    <location>
        <begin position="83"/>
        <end position="114"/>
    </location>
</feature>
<organism evidence="11 12">
    <name type="scientific">Elsinoe australis</name>
    <dbReference type="NCBI Taxonomy" id="40998"/>
    <lineage>
        <taxon>Eukaryota</taxon>
        <taxon>Fungi</taxon>
        <taxon>Dikarya</taxon>
        <taxon>Ascomycota</taxon>
        <taxon>Pezizomycotina</taxon>
        <taxon>Dothideomycetes</taxon>
        <taxon>Dothideomycetidae</taxon>
        <taxon>Myriangiales</taxon>
        <taxon>Elsinoaceae</taxon>
        <taxon>Elsinoe</taxon>
    </lineage>
</organism>
<feature type="region of interest" description="Disordered" evidence="9">
    <location>
        <begin position="846"/>
        <end position="886"/>
    </location>
</feature>
<comment type="caution">
    <text evidence="11">The sequence shown here is derived from an EMBL/GenBank/DDBJ whole genome shotgun (WGS) entry which is preliminary data.</text>
</comment>
<evidence type="ECO:0000256" key="2">
    <source>
        <dbReference type="ARBA" id="ARBA00022490"/>
    </source>
</evidence>
<dbReference type="Gene3D" id="1.25.10.10">
    <property type="entry name" value="Leucine-rich Repeat Variant"/>
    <property type="match status" value="1"/>
</dbReference>
<evidence type="ECO:0000313" key="11">
    <source>
        <dbReference type="EMBL" id="PSK57855.1"/>
    </source>
</evidence>
<keyword evidence="2" id="KW-0963">Cytoplasm</keyword>
<dbReference type="PANTHER" id="PTHR12537:SF12">
    <property type="entry name" value="MATERNAL PROTEIN PUMILIO"/>
    <property type="match status" value="1"/>
</dbReference>
<dbReference type="Pfam" id="PF00806">
    <property type="entry name" value="PUF"/>
    <property type="match status" value="8"/>
</dbReference>
<dbReference type="InterPro" id="IPR033712">
    <property type="entry name" value="Pumilio_RNA-bd"/>
</dbReference>
<feature type="compositionally biased region" description="Polar residues" evidence="9">
    <location>
        <begin position="219"/>
        <end position="229"/>
    </location>
</feature>
<dbReference type="PANTHER" id="PTHR12537">
    <property type="entry name" value="RNA BINDING PROTEIN PUMILIO-RELATED"/>
    <property type="match status" value="1"/>
</dbReference>
<dbReference type="InterPro" id="IPR011989">
    <property type="entry name" value="ARM-like"/>
</dbReference>
<evidence type="ECO:0000256" key="5">
    <source>
        <dbReference type="ARBA" id="ARBA00024893"/>
    </source>
</evidence>
<dbReference type="STRING" id="40998.A0A2P8ABJ5"/>
<dbReference type="SUPFAM" id="SSF48371">
    <property type="entry name" value="ARM repeat"/>
    <property type="match status" value="1"/>
</dbReference>
<dbReference type="Proteomes" id="UP000243723">
    <property type="component" value="Unassembled WGS sequence"/>
</dbReference>
<proteinExistence type="inferred from homology"/>
<feature type="region of interest" description="Disordered" evidence="9">
    <location>
        <begin position="82"/>
        <end position="296"/>
    </location>
</feature>
<keyword evidence="12" id="KW-1185">Reference proteome</keyword>
<sequence>MSSMVMNRQELGQSHIMREPGAATTASFRPSTMSENNNTIISGSNLPGLAGSNPNTQTSSKAPLNFLDQGIWGNCSLGFGAGSSRSANQSTTTTRTGSSALLDNSVSDGWNRNTSSSRLLGSSRRPDAPQSTSRPQTANDSVQQTAGAPSMGNNFFSSTRPPTINLNATSSHQAKSSYGANFNNQLSFGQSEQPPAVYTKFDRPAGPGFQNGSFDGVSRSHQGSASQSPSEERRSFIGSAYAAHHSMPGSRNSSLPPSRHGEEQQTYDALPVGRPGPDSYRRQSTPHANPMLGGSSDQLNRATLQFGQMSFGDHRSSQSFSITNGDFAHTHDNSISDSASYTQFSRRGSRQVDPQALVSNAFQQGFSANGYNMDFQPNGLSRVRTDPVYTGRDLDSRTASIASSRESRRDSAQSRDFQMMNGHMAVNAAAWGQVEQRIRQYQNIQSQIDPHFAQLMRHPNASYIMNTQNMNMHMNMLQPYFPQGAVMNLNMNPQRDHDTGHAFRSALLDDFRNTKSNKKHELREIFGHVVEFSGDQHGSRFIQTKLETANSDEKARIFDEILPECHQLMVDVFGNYVIQKFFEHGDQTQKKILAHKIRGRVMMLTTQMYGCRVVQKALEYVLTAEKAMLVAELQNDVLGCVKDQNGNHVIQCAIESCPAEMISFIFEAFRGQVSSLSGHSYGCRVIQRCLEHGEPKVKRMVMSELQGSLATLVGDQFGNYVVQHVVRHGEAKDRQVVLEIVAGSLETFSKHKFASNVVEKCLSFGGEDFHREVVLQMIQGQDRAPPQDSMILSLIKDSYGNYVIQKMCEVLKQREYSQFIEHLQPEIAKARRMGCGKQVSSIEKKMVRPSTYSHPRHNSTYASRAGSGERTPGLTNSNSAQTSSVNSINGDAVEGAANSRKNSVHGNTAHH</sequence>
<gene>
    <name evidence="11" type="ORF">B9Z65_9057</name>
</gene>
<feature type="repeat" description="Pumilio" evidence="8">
    <location>
        <begin position="632"/>
        <end position="667"/>
    </location>
</feature>
<dbReference type="PROSITE" id="PS50302">
    <property type="entry name" value="PUM"/>
    <property type="match status" value="7"/>
</dbReference>
<feature type="repeat" description="Pumilio" evidence="8">
    <location>
        <begin position="704"/>
        <end position="739"/>
    </location>
</feature>
<dbReference type="AlphaFoldDB" id="A0A2P8ABJ5"/>
<evidence type="ECO:0000256" key="6">
    <source>
        <dbReference type="ARBA" id="ARBA00060736"/>
    </source>
</evidence>
<evidence type="ECO:0000256" key="4">
    <source>
        <dbReference type="ARBA" id="ARBA00022884"/>
    </source>
</evidence>
<comment type="function">
    <text evidence="5">RNA-binding nucleolar protein required for pre-rRNA processing. Involved in production of 18S rRNA and assembly of small ribosomal subunit.</text>
</comment>
<name>A0A2P8ABJ5_9PEZI</name>
<feature type="compositionally biased region" description="Polar residues" evidence="9">
    <location>
        <begin position="24"/>
        <end position="45"/>
    </location>
</feature>
<feature type="region of interest" description="Disordered" evidence="9">
    <location>
        <begin position="1"/>
        <end position="62"/>
    </location>
</feature>
<evidence type="ECO:0000256" key="1">
    <source>
        <dbReference type="ARBA" id="ARBA00004496"/>
    </source>
</evidence>
<feature type="repeat" description="Pumilio" evidence="8">
    <location>
        <begin position="668"/>
        <end position="703"/>
    </location>
</feature>
<feature type="compositionally biased region" description="Polar residues" evidence="9">
    <location>
        <begin position="850"/>
        <end position="862"/>
    </location>
</feature>
<dbReference type="FunFam" id="1.25.10.10:FF:000004">
    <property type="entry name" value="Pumilio homolog 1 isoform 2"/>
    <property type="match status" value="1"/>
</dbReference>
<dbReference type="InterPro" id="IPR001313">
    <property type="entry name" value="Pumilio_RNA-bd_rpt"/>
</dbReference>
<dbReference type="GO" id="GO:0003730">
    <property type="term" value="F:mRNA 3'-UTR binding"/>
    <property type="evidence" value="ECO:0007669"/>
    <property type="project" value="TreeGrafter"/>
</dbReference>
<dbReference type="EMBL" id="NHZQ01000037">
    <property type="protein sequence ID" value="PSK57855.1"/>
    <property type="molecule type" value="Genomic_DNA"/>
</dbReference>
<dbReference type="GO" id="GO:0005737">
    <property type="term" value="C:cytoplasm"/>
    <property type="evidence" value="ECO:0007669"/>
    <property type="project" value="UniProtKB-SubCell"/>
</dbReference>
<comment type="similarity">
    <text evidence="6">Belongs to the PUF3 family.</text>
</comment>
<dbReference type="InterPro" id="IPR033133">
    <property type="entry name" value="PUM-HD"/>
</dbReference>
<feature type="compositionally biased region" description="Polar residues" evidence="9">
    <location>
        <begin position="52"/>
        <end position="62"/>
    </location>
</feature>
<feature type="repeat" description="Pumilio" evidence="8">
    <location>
        <begin position="524"/>
        <end position="559"/>
    </location>
</feature>
<feature type="repeat" description="Pumilio" evidence="8">
    <location>
        <begin position="786"/>
        <end position="821"/>
    </location>
</feature>
<keyword evidence="3" id="KW-0677">Repeat</keyword>
<feature type="compositionally biased region" description="Polar residues" evidence="9">
    <location>
        <begin position="1"/>
        <end position="12"/>
    </location>
</feature>
<dbReference type="SMART" id="SM00025">
    <property type="entry name" value="Pumilio"/>
    <property type="match status" value="9"/>
</dbReference>
<dbReference type="GO" id="GO:0000288">
    <property type="term" value="P:nuclear-transcribed mRNA catabolic process, deadenylation-dependent decay"/>
    <property type="evidence" value="ECO:0007669"/>
    <property type="project" value="TreeGrafter"/>
</dbReference>
<evidence type="ECO:0000256" key="3">
    <source>
        <dbReference type="ARBA" id="ARBA00022737"/>
    </source>
</evidence>
<feature type="repeat" description="Pumilio" evidence="8">
    <location>
        <begin position="596"/>
        <end position="631"/>
    </location>
</feature>
<feature type="domain" description="PUM-HD" evidence="10">
    <location>
        <begin position="503"/>
        <end position="847"/>
    </location>
</feature>
<accession>A0A2P8ABJ5</accession>
<feature type="compositionally biased region" description="Polar residues" evidence="9">
    <location>
        <begin position="873"/>
        <end position="886"/>
    </location>
</feature>
<reference evidence="11 12" key="1">
    <citation type="submission" date="2017-05" db="EMBL/GenBank/DDBJ databases">
        <title>Draft genome sequence of Elsinoe australis.</title>
        <authorList>
            <person name="Cheng Q."/>
        </authorList>
    </citation>
    <scope>NUCLEOTIDE SEQUENCE [LARGE SCALE GENOMIC DNA]</scope>
    <source>
        <strain evidence="11 12">NL1</strain>
    </source>
</reference>
<dbReference type="CDD" id="cd07920">
    <property type="entry name" value="Pumilio"/>
    <property type="match status" value="1"/>
</dbReference>
<evidence type="ECO:0000313" key="12">
    <source>
        <dbReference type="Proteomes" id="UP000243723"/>
    </source>
</evidence>
<evidence type="ECO:0000259" key="10">
    <source>
        <dbReference type="PROSITE" id="PS50303"/>
    </source>
</evidence>
<evidence type="ECO:0000256" key="8">
    <source>
        <dbReference type="PROSITE-ProRule" id="PRU00317"/>
    </source>
</evidence>